<dbReference type="CDD" id="cd06790">
    <property type="entry name" value="PDZ_neurabin-like"/>
    <property type="match status" value="1"/>
</dbReference>
<dbReference type="SUPFAM" id="SSF50156">
    <property type="entry name" value="PDZ domain-like"/>
    <property type="match status" value="1"/>
</dbReference>
<feature type="compositionally biased region" description="Low complexity" evidence="17">
    <location>
        <begin position="218"/>
        <end position="227"/>
    </location>
</feature>
<keyword evidence="7" id="KW-0770">Synapse</keyword>
<feature type="compositionally biased region" description="Basic and acidic residues" evidence="17">
    <location>
        <begin position="1389"/>
        <end position="1414"/>
    </location>
</feature>
<dbReference type="GO" id="GO:0007015">
    <property type="term" value="P:actin filament organization"/>
    <property type="evidence" value="ECO:0007669"/>
    <property type="project" value="TreeGrafter"/>
</dbReference>
<feature type="region of interest" description="Disordered" evidence="17">
    <location>
        <begin position="67"/>
        <end position="94"/>
    </location>
</feature>
<dbReference type="CDD" id="cd09512">
    <property type="entry name" value="SAM_Neurabin-like"/>
    <property type="match status" value="1"/>
</dbReference>
<evidence type="ECO:0000313" key="20">
    <source>
        <dbReference type="Proteomes" id="UP001318040"/>
    </source>
</evidence>
<evidence type="ECO:0000259" key="19">
    <source>
        <dbReference type="PROSITE" id="PS50106"/>
    </source>
</evidence>
<feature type="coiled-coil region" evidence="16">
    <location>
        <begin position="839"/>
        <end position="912"/>
    </location>
</feature>
<organism evidence="20 21">
    <name type="scientific">Petromyzon marinus</name>
    <name type="common">Sea lamprey</name>
    <dbReference type="NCBI Taxonomy" id="7757"/>
    <lineage>
        <taxon>Eukaryota</taxon>
        <taxon>Metazoa</taxon>
        <taxon>Chordata</taxon>
        <taxon>Craniata</taxon>
        <taxon>Vertebrata</taxon>
        <taxon>Cyclostomata</taxon>
        <taxon>Hyperoartia</taxon>
        <taxon>Petromyzontiformes</taxon>
        <taxon>Petromyzontidae</taxon>
        <taxon>Petromyzon</taxon>
    </lineage>
</organism>
<dbReference type="GO" id="GO:0015629">
    <property type="term" value="C:actin cytoskeleton"/>
    <property type="evidence" value="ECO:0007669"/>
    <property type="project" value="TreeGrafter"/>
</dbReference>
<dbReference type="GO" id="GO:0014069">
    <property type="term" value="C:postsynaptic density"/>
    <property type="evidence" value="ECO:0007669"/>
    <property type="project" value="TreeGrafter"/>
</dbReference>
<dbReference type="GO" id="GO:0051015">
    <property type="term" value="F:actin filament binding"/>
    <property type="evidence" value="ECO:0007669"/>
    <property type="project" value="TreeGrafter"/>
</dbReference>
<keyword evidence="5" id="KW-0221">Differentiation</keyword>
<dbReference type="InterPro" id="IPR001478">
    <property type="entry name" value="PDZ"/>
</dbReference>
<evidence type="ECO:0000256" key="4">
    <source>
        <dbReference type="ARBA" id="ARBA00022553"/>
    </source>
</evidence>
<dbReference type="InterPro" id="IPR001660">
    <property type="entry name" value="SAM"/>
</dbReference>
<evidence type="ECO:0000256" key="13">
    <source>
        <dbReference type="ARBA" id="ARBA00076637"/>
    </source>
</evidence>
<dbReference type="InterPro" id="IPR013761">
    <property type="entry name" value="SAM/pointed_sf"/>
</dbReference>
<feature type="region of interest" description="Disordered" evidence="17">
    <location>
        <begin position="110"/>
        <end position="162"/>
    </location>
</feature>
<dbReference type="GO" id="GO:0005737">
    <property type="term" value="C:cytoplasm"/>
    <property type="evidence" value="ECO:0007669"/>
    <property type="project" value="TreeGrafter"/>
</dbReference>
<keyword evidence="10" id="KW-0206">Cytoskeleton</keyword>
<dbReference type="InterPro" id="IPR036034">
    <property type="entry name" value="PDZ_sf"/>
</dbReference>
<feature type="compositionally biased region" description="Basic and acidic residues" evidence="17">
    <location>
        <begin position="200"/>
        <end position="212"/>
    </location>
</feature>
<dbReference type="Pfam" id="PF07647">
    <property type="entry name" value="SAM_2"/>
    <property type="match status" value="1"/>
</dbReference>
<feature type="compositionally biased region" description="Polar residues" evidence="17">
    <location>
        <begin position="1276"/>
        <end position="1289"/>
    </location>
</feature>
<evidence type="ECO:0000256" key="1">
    <source>
        <dbReference type="ARBA" id="ARBA00004245"/>
    </source>
</evidence>
<keyword evidence="3" id="KW-0963">Cytoplasm</keyword>
<dbReference type="Pfam" id="PF17817">
    <property type="entry name" value="PDZ_5"/>
    <property type="match status" value="1"/>
</dbReference>
<evidence type="ECO:0000256" key="11">
    <source>
        <dbReference type="ARBA" id="ARBA00034103"/>
    </source>
</evidence>
<feature type="region of interest" description="Disordered" evidence="17">
    <location>
        <begin position="1015"/>
        <end position="1184"/>
    </location>
</feature>
<feature type="region of interest" description="Disordered" evidence="17">
    <location>
        <begin position="947"/>
        <end position="999"/>
    </location>
</feature>
<evidence type="ECO:0000256" key="10">
    <source>
        <dbReference type="ARBA" id="ARBA00023212"/>
    </source>
</evidence>
<feature type="compositionally biased region" description="Low complexity" evidence="17">
    <location>
        <begin position="948"/>
        <end position="968"/>
    </location>
</feature>
<feature type="domain" description="SAM" evidence="18">
    <location>
        <begin position="1324"/>
        <end position="1387"/>
    </location>
</feature>
<evidence type="ECO:0000256" key="5">
    <source>
        <dbReference type="ARBA" id="ARBA00022782"/>
    </source>
</evidence>
<keyword evidence="2" id="KW-0217">Developmental protein</keyword>
<dbReference type="PANTHER" id="PTHR16154">
    <property type="entry name" value="NEURABIN"/>
    <property type="match status" value="1"/>
</dbReference>
<evidence type="ECO:0000313" key="21">
    <source>
        <dbReference type="RefSeq" id="XP_032819332.1"/>
    </source>
</evidence>
<keyword evidence="8 16" id="KW-0175">Coiled coil</keyword>
<feature type="compositionally biased region" description="Polar residues" evidence="17">
    <location>
        <begin position="1021"/>
        <end position="1034"/>
    </location>
</feature>
<dbReference type="FunFam" id="1.10.150.50:FF:000008">
    <property type="entry name" value="Neurabin-1 isoform 1-like protein"/>
    <property type="match status" value="1"/>
</dbReference>
<evidence type="ECO:0000256" key="14">
    <source>
        <dbReference type="ARBA" id="ARBA00077125"/>
    </source>
</evidence>
<sequence length="1432" mass="156880">MMKADAAASDVMKVQQVTQQVQVAPQLRSASPHRIAYRAEFQALKRTFDHTEMGSLTAAGSRVNPLVTVGSDRAGNERGLSASSLASGRQDRKYGANVSRIKTMLLQGTQQGNEDGAEQQQQQGSSKRSQQQPVSVKQKARQFTAPPPSPTRGGGDSPGWREGRLRERVVRTVPEGQQTEHDGAASLLGRITEVRKIFERSLPRQGSDDDTGRPSPPTSFFSASSSLPRKEHKGSRDSVLSVGSCKGSTDSLDSVLTCSPCTESAVSPTVSQLAAVFEPGNSSSARAVEALVNTIPRRDEGHSVDSDRPAAFVKAGELSHLSRDSLDEVQSSMDSSDNPCQNHIPVQISDRLVFPPGVDQNEVESQQCVPSKGHANIILQVIKLENAIQNSPQQVSRNIEVNCAPSLNINVESRDQNIAVIPEGDVFKAALVKLQCDAPAIEHDSLTSTAHHSGNQKVVLAPQNITKLFYSKVENEKLANDDISLNVNDNDTSLDHARGIKVAFEDETVITPSGDVNCEGMCTDYREAGNYREVQGLSDEETQPNRKIRFSTAPIQVFSTFSNEEYDRRNEDVDPVAASAEYELEKRVERMELLDVEMEKGDEGLGLSIIGMGVGADAGLEKLGIFIKTITEGGAAHRDGRIQVNDQIVEVDGISLVGVTQTFAATVLKNTQGVVRFRIGRERPGQESEVARLISQTLEQERRQRELLEQQYTRYHDDDDDDDDDDEETGEYATDEEDDGSHVGRLPMEVFELAEGEDGDMFSTTNTEDRQLAHRFQELRIKHAVTEAEILKLKKELVFSEQERQRWELERLQLQQSMEENAERMSKLEGYWLEAQTLCQSVNEHLKESQAQHQALEKKYNKAKKLIKDYQQKESDLLKREEAQAKKLTEVEQGYVKKVETLQNRILELERELMRRGSSDSGLLLLLGLDGSSGSTEPMELCREHSVAAWSGPSSGESSAAGPGVSAPLTAQGGITASGDDASEGTPAESSLEDKRKSLSDDLEDVFDFSEVIPETERLDSSAQKARAQLSSCARRQRPSWSHIRDSLGSTDGEDTFESTQGREEECSSRRVTLKSTSSLGGSSSPGPVPSERIPGRSRSPSLATSSSPSCSPRTPPRGHRIRDRPLPGMSVRRGSSQSPDLSSSSPSLSGNRPLGDKVSAALQRSTRRDKKVEDESNNVLAQDQAAQASFVIGESDVDGSEATLGARVTEGHAFTTPESSVEPSPVKARNKITLSWPSFFNRSLDLPNLSFGDEVSPSSASSSELTGWVAEPRSTGRSHTLVFSSNESLDMIDDEILDEQSSPSRRGGGGSATGAESPSPQLWPVERVAAWLRALGLEQHVPEFTAHGVDGRQLLQVDSSKLKALGVNSFSERGLLKKKVKEMRAMLEKERKVQEKQRRQREKVQRKELEQRRRTGQQQGPKEGGGTETTA</sequence>
<evidence type="ECO:0000256" key="16">
    <source>
        <dbReference type="SAM" id="Coils"/>
    </source>
</evidence>
<feature type="compositionally biased region" description="Low complexity" evidence="17">
    <location>
        <begin position="1097"/>
        <end position="1113"/>
    </location>
</feature>
<feature type="domain" description="PDZ" evidence="19">
    <location>
        <begin position="595"/>
        <end position="683"/>
    </location>
</feature>
<evidence type="ECO:0000256" key="8">
    <source>
        <dbReference type="ARBA" id="ARBA00023054"/>
    </source>
</evidence>
<feature type="region of interest" description="Disordered" evidence="17">
    <location>
        <begin position="711"/>
        <end position="744"/>
    </location>
</feature>
<dbReference type="Gene3D" id="2.30.42.10">
    <property type="match status" value="1"/>
</dbReference>
<accession>A0AAJ7TMN9</accession>
<keyword evidence="4" id="KW-0597">Phosphoprotein</keyword>
<feature type="compositionally biased region" description="Low complexity" evidence="17">
    <location>
        <begin position="110"/>
        <end position="132"/>
    </location>
</feature>
<dbReference type="PANTHER" id="PTHR16154:SF6">
    <property type="entry name" value="SPINOPHILIN, ISOFORM J"/>
    <property type="match status" value="1"/>
</dbReference>
<feature type="region of interest" description="Disordered" evidence="17">
    <location>
        <begin position="1389"/>
        <end position="1432"/>
    </location>
</feature>
<keyword evidence="20" id="KW-1185">Reference proteome</keyword>
<evidence type="ECO:0000259" key="18">
    <source>
        <dbReference type="PROSITE" id="PS50105"/>
    </source>
</evidence>
<comment type="subcellular location">
    <subcellularLocation>
        <location evidence="1">Cytoplasm</location>
        <location evidence="1">Cytoskeleton</location>
    </subcellularLocation>
    <subcellularLocation>
        <location evidence="11">Synapse</location>
    </subcellularLocation>
</comment>
<evidence type="ECO:0000256" key="12">
    <source>
        <dbReference type="ARBA" id="ARBA00067399"/>
    </source>
</evidence>
<evidence type="ECO:0000256" key="7">
    <source>
        <dbReference type="ARBA" id="ARBA00023018"/>
    </source>
</evidence>
<feature type="compositionally biased region" description="Low complexity" evidence="17">
    <location>
        <begin position="1133"/>
        <end position="1154"/>
    </location>
</feature>
<feature type="coiled-coil region" evidence="16">
    <location>
        <begin position="776"/>
        <end position="810"/>
    </location>
</feature>
<dbReference type="InterPro" id="IPR043446">
    <property type="entry name" value="Neurabin-like"/>
</dbReference>
<evidence type="ECO:0000256" key="6">
    <source>
        <dbReference type="ARBA" id="ARBA00022902"/>
    </source>
</evidence>
<dbReference type="InterPro" id="IPR040645">
    <property type="entry name" value="Neurabin-1/2_PDZ"/>
</dbReference>
<dbReference type="SMART" id="SM00228">
    <property type="entry name" value="PDZ"/>
    <property type="match status" value="1"/>
</dbReference>
<gene>
    <name evidence="21" type="primary">LOC116947557</name>
</gene>
<dbReference type="PROSITE" id="PS50106">
    <property type="entry name" value="PDZ"/>
    <property type="match status" value="1"/>
</dbReference>
<feature type="compositionally biased region" description="Low complexity" evidence="17">
    <location>
        <begin position="1076"/>
        <end position="1086"/>
    </location>
</feature>
<dbReference type="RefSeq" id="XP_032819332.1">
    <property type="nucleotide sequence ID" value="XM_032963441.1"/>
</dbReference>
<evidence type="ECO:0000256" key="3">
    <source>
        <dbReference type="ARBA" id="ARBA00022490"/>
    </source>
</evidence>
<dbReference type="Gene3D" id="1.10.150.50">
    <property type="entry name" value="Transcription Factor, Ets-1"/>
    <property type="match status" value="1"/>
</dbReference>
<reference evidence="21" key="1">
    <citation type="submission" date="2025-08" db="UniProtKB">
        <authorList>
            <consortium name="RefSeq"/>
        </authorList>
    </citation>
    <scope>IDENTIFICATION</scope>
    <source>
        <tissue evidence="21">Sperm</tissue>
    </source>
</reference>
<dbReference type="GO" id="GO:0019722">
    <property type="term" value="P:calcium-mediated signaling"/>
    <property type="evidence" value="ECO:0007669"/>
    <property type="project" value="TreeGrafter"/>
</dbReference>
<keyword evidence="6" id="KW-0524">Neurogenesis</keyword>
<evidence type="ECO:0000256" key="15">
    <source>
        <dbReference type="ARBA" id="ARBA00082439"/>
    </source>
</evidence>
<protein>
    <recommendedName>
        <fullName evidence="12">Neurabin-1</fullName>
    </recommendedName>
    <alternativeName>
        <fullName evidence="14">Neurabin-I</fullName>
    </alternativeName>
    <alternativeName>
        <fullName evidence="13">Neural tissue-specific F-actin-binding protein I</fullName>
    </alternativeName>
    <alternativeName>
        <fullName evidence="15">Protein phosphatase 1 regulatory subunit 9A</fullName>
    </alternativeName>
</protein>
<dbReference type="GO" id="GO:0031175">
    <property type="term" value="P:neuron projection development"/>
    <property type="evidence" value="ECO:0007669"/>
    <property type="project" value="TreeGrafter"/>
</dbReference>
<evidence type="ECO:0000256" key="17">
    <source>
        <dbReference type="SAM" id="MobiDB-lite"/>
    </source>
</evidence>
<dbReference type="PROSITE" id="PS50105">
    <property type="entry name" value="SAM_DOMAIN"/>
    <property type="match status" value="1"/>
</dbReference>
<keyword evidence="9" id="KW-0009">Actin-binding</keyword>
<dbReference type="SMART" id="SM00454">
    <property type="entry name" value="SAM"/>
    <property type="match status" value="1"/>
</dbReference>
<dbReference type="SUPFAM" id="SSF47769">
    <property type="entry name" value="SAM/Pointed domain"/>
    <property type="match status" value="1"/>
</dbReference>
<feature type="compositionally biased region" description="Gly residues" evidence="17">
    <location>
        <begin position="1423"/>
        <end position="1432"/>
    </location>
</feature>
<feature type="region of interest" description="Disordered" evidence="17">
    <location>
        <begin position="1252"/>
        <end position="1322"/>
    </location>
</feature>
<dbReference type="Pfam" id="PF00595">
    <property type="entry name" value="PDZ"/>
    <property type="match status" value="1"/>
</dbReference>
<proteinExistence type="predicted"/>
<feature type="compositionally biased region" description="Acidic residues" evidence="17">
    <location>
        <begin position="718"/>
        <end position="739"/>
    </location>
</feature>
<dbReference type="FunFam" id="2.30.42.10:FF:000010">
    <property type="entry name" value="Neurabin-1 isoform 1"/>
    <property type="match status" value="1"/>
</dbReference>
<evidence type="ECO:0000256" key="2">
    <source>
        <dbReference type="ARBA" id="ARBA00022473"/>
    </source>
</evidence>
<evidence type="ECO:0000256" key="9">
    <source>
        <dbReference type="ARBA" id="ARBA00023203"/>
    </source>
</evidence>
<dbReference type="Proteomes" id="UP001318040">
    <property type="component" value="Chromosome 2"/>
</dbReference>
<dbReference type="KEGG" id="pmrn:116947557"/>
<name>A0AAJ7TMN9_PETMA</name>
<dbReference type="GO" id="GO:0030425">
    <property type="term" value="C:dendrite"/>
    <property type="evidence" value="ECO:0007669"/>
    <property type="project" value="TreeGrafter"/>
</dbReference>
<feature type="region of interest" description="Disordered" evidence="17">
    <location>
        <begin position="200"/>
        <end position="248"/>
    </location>
</feature>